<dbReference type="Proteomes" id="UP001595384">
    <property type="component" value="Unassembled WGS sequence"/>
</dbReference>
<evidence type="ECO:0000259" key="3">
    <source>
        <dbReference type="Pfam" id="PF10620"/>
    </source>
</evidence>
<evidence type="ECO:0000256" key="1">
    <source>
        <dbReference type="ARBA" id="ARBA00022679"/>
    </source>
</evidence>
<evidence type="ECO:0000256" key="2">
    <source>
        <dbReference type="ARBA" id="ARBA00022695"/>
    </source>
</evidence>
<accession>A0ABV7CDA1</accession>
<feature type="domain" description="Phosphoribosyl-dephospho-CoA transferase MdcG N-terminal" evidence="4">
    <location>
        <begin position="7"/>
        <end position="76"/>
    </location>
</feature>
<feature type="domain" description="Phosphoribosyl-dephospho-CoA transferase MdcG C-terminal" evidence="3">
    <location>
        <begin position="89"/>
        <end position="201"/>
    </location>
</feature>
<organism evidence="5 6">
    <name type="scientific">Vibrio zhugei</name>
    <dbReference type="NCBI Taxonomy" id="2479546"/>
    <lineage>
        <taxon>Bacteria</taxon>
        <taxon>Pseudomonadati</taxon>
        <taxon>Pseudomonadota</taxon>
        <taxon>Gammaproteobacteria</taxon>
        <taxon>Vibrionales</taxon>
        <taxon>Vibrionaceae</taxon>
        <taxon>Vibrio</taxon>
    </lineage>
</organism>
<comment type="caution">
    <text evidence="5">The sequence shown here is derived from an EMBL/GenBank/DDBJ whole genome shotgun (WGS) entry which is preliminary data.</text>
</comment>
<proteinExistence type="predicted"/>
<evidence type="ECO:0000313" key="5">
    <source>
        <dbReference type="EMBL" id="MFC3025286.1"/>
    </source>
</evidence>
<reference evidence="6" key="1">
    <citation type="journal article" date="2019" name="Int. J. Syst. Evol. Microbiol.">
        <title>The Global Catalogue of Microorganisms (GCM) 10K type strain sequencing project: providing services to taxonomists for standard genome sequencing and annotation.</title>
        <authorList>
            <consortium name="The Broad Institute Genomics Platform"/>
            <consortium name="The Broad Institute Genome Sequencing Center for Infectious Disease"/>
            <person name="Wu L."/>
            <person name="Ma J."/>
        </authorList>
    </citation>
    <scope>NUCLEOTIDE SEQUENCE [LARGE SCALE GENOMIC DNA]</scope>
    <source>
        <strain evidence="6">KCTC 62784</strain>
    </source>
</reference>
<dbReference type="RefSeq" id="WP_123014823.1">
    <property type="nucleotide sequence ID" value="NZ_AP024912.1"/>
</dbReference>
<keyword evidence="6" id="KW-1185">Reference proteome</keyword>
<name>A0ABV7CDA1_9VIBR</name>
<keyword evidence="2" id="KW-0548">Nucleotidyltransferase</keyword>
<dbReference type="EMBL" id="JBHRSE010000114">
    <property type="protein sequence ID" value="MFC3025286.1"/>
    <property type="molecule type" value="Genomic_DNA"/>
</dbReference>
<dbReference type="NCBIfam" id="TIGR03135">
    <property type="entry name" value="malonate_mdcG"/>
    <property type="match status" value="1"/>
</dbReference>
<dbReference type="InterPro" id="IPR049180">
    <property type="entry name" value="MdcG_C"/>
</dbReference>
<dbReference type="NCBIfam" id="NF002332">
    <property type="entry name" value="PRK01293.1"/>
    <property type="match status" value="1"/>
</dbReference>
<evidence type="ECO:0000259" key="4">
    <source>
        <dbReference type="Pfam" id="PF20866"/>
    </source>
</evidence>
<protein>
    <submittedName>
        <fullName evidence="5">Malonate decarboxylase holo-ACP synthase</fullName>
    </submittedName>
</protein>
<keyword evidence="1" id="KW-0808">Transferase</keyword>
<dbReference type="Pfam" id="PF20866">
    <property type="entry name" value="MdcG_N"/>
    <property type="match status" value="1"/>
</dbReference>
<dbReference type="InterPro" id="IPR048903">
    <property type="entry name" value="MdcG_N"/>
</dbReference>
<dbReference type="InterPro" id="IPR017557">
    <property type="entry name" value="Holo-ACP_synthase"/>
</dbReference>
<dbReference type="Pfam" id="PF10620">
    <property type="entry name" value="MdcG"/>
    <property type="match status" value="1"/>
</dbReference>
<evidence type="ECO:0000313" key="6">
    <source>
        <dbReference type="Proteomes" id="UP001595384"/>
    </source>
</evidence>
<sequence length="208" mass="23437">MDLDYAPHDLLWVTDVADSSALPAWFSLADLDVRPVVVRRAPSESDRIAVGIRGQQRHERHACYVSSKAVIRQLTPEDIVAQQGWHTQALRHPLPHWQTLEALCHIMQSANQSWGINGSLAFELATGIPTAHAASDIDLRLRCQRPIERERCQQIAESIGRLPQRCDVQIETPYGAFALNEWLTAKRVMIKSHGGPYLTDTPWQALNH</sequence>
<gene>
    <name evidence="5" type="ORF">ACFODT_15895</name>
</gene>